<sequence>MLSRISIARAMQWGFGIAITMVFAVGIYLIVVISNVRDHFNTLVTHNLQVQSVLSDLRFYTVTYRRFALDYGLTTSARAHADIQKTINENNRKVAASLQRFSAVADTAEMKSFMKTAQNRINAYRDMQNHYLSLIDQGEIDKARAEMLGPMLAPFNTIVDSLSDLQQQLLAQGIKMKEEESRAMERAIVVEAIVGTILLLFLVVFGVLLTRKVNKPLKVLIEQMNTVEKGDLRTRLTLTQFADDELGRAAHSFDQMQQGIYRLAEGVQQNTQTVENASQIMLERMANTTMRLDQQKSEISTVASAMSQLQTSFAEVAQHTVTAAQSAADVKDHAINSKEVIQTSLNQTESLSGAISEASVVTQALKNDSAGIEMISQVIRNITEQTNLLALNAAIEAARAGEAGRGFAVVANEIRSLAQKTQDSIDEINKTINVIQNHADQAVNTMEISQTQMQSGLEKARSSQESIGHVMTSATTIDGMSHMIAAATEQQVDVARELAHSINEIHQMSQDIYRSVHDTEKLSEDLKSTSQSLSEVSSRFQLN</sequence>
<dbReference type="Gene3D" id="1.10.287.950">
    <property type="entry name" value="Methyl-accepting chemotaxis protein"/>
    <property type="match status" value="1"/>
</dbReference>
<feature type="domain" description="Methyl-accepting transducer" evidence="9">
    <location>
        <begin position="270"/>
        <end position="506"/>
    </location>
</feature>
<evidence type="ECO:0000259" key="9">
    <source>
        <dbReference type="PROSITE" id="PS50111"/>
    </source>
</evidence>
<dbReference type="Proteomes" id="UP000184159">
    <property type="component" value="Unassembled WGS sequence"/>
</dbReference>
<dbReference type="InterPro" id="IPR003660">
    <property type="entry name" value="HAMP_dom"/>
</dbReference>
<dbReference type="AlphaFoldDB" id="A0A1M5FY02"/>
<dbReference type="InterPro" id="IPR004089">
    <property type="entry name" value="MCPsignal_dom"/>
</dbReference>
<dbReference type="GO" id="GO:0006935">
    <property type="term" value="P:chemotaxis"/>
    <property type="evidence" value="ECO:0007669"/>
    <property type="project" value="UniProtKB-ARBA"/>
</dbReference>
<evidence type="ECO:0000313" key="12">
    <source>
        <dbReference type="Proteomes" id="UP000184159"/>
    </source>
</evidence>
<keyword evidence="5 7" id="KW-0807">Transducer</keyword>
<gene>
    <name evidence="11" type="ORF">SAMN02745781_03614</name>
</gene>
<dbReference type="PANTHER" id="PTHR32089">
    <property type="entry name" value="METHYL-ACCEPTING CHEMOTAXIS PROTEIN MCPB"/>
    <property type="match status" value="1"/>
</dbReference>
<evidence type="ECO:0000256" key="5">
    <source>
        <dbReference type="ARBA" id="ARBA00023224"/>
    </source>
</evidence>
<dbReference type="CDD" id="cd06225">
    <property type="entry name" value="HAMP"/>
    <property type="match status" value="1"/>
</dbReference>
<comment type="similarity">
    <text evidence="6">Belongs to the methyl-accepting chemotaxis (MCP) protein family.</text>
</comment>
<evidence type="ECO:0000256" key="2">
    <source>
        <dbReference type="ARBA" id="ARBA00022692"/>
    </source>
</evidence>
<evidence type="ECO:0000256" key="4">
    <source>
        <dbReference type="ARBA" id="ARBA00023136"/>
    </source>
</evidence>
<feature type="transmembrane region" description="Helical" evidence="8">
    <location>
        <begin position="12"/>
        <end position="33"/>
    </location>
</feature>
<evidence type="ECO:0000256" key="1">
    <source>
        <dbReference type="ARBA" id="ARBA00004141"/>
    </source>
</evidence>
<proteinExistence type="inferred from homology"/>
<dbReference type="RefSeq" id="WP_072962457.1">
    <property type="nucleotide sequence ID" value="NZ_FQUH01000022.1"/>
</dbReference>
<dbReference type="GO" id="GO:0007165">
    <property type="term" value="P:signal transduction"/>
    <property type="evidence" value="ECO:0007669"/>
    <property type="project" value="UniProtKB-KW"/>
</dbReference>
<comment type="subcellular location">
    <subcellularLocation>
        <location evidence="1">Membrane</location>
        <topology evidence="1">Multi-pass membrane protein</topology>
    </subcellularLocation>
</comment>
<dbReference type="Pfam" id="PF12729">
    <property type="entry name" value="4HB_MCP_1"/>
    <property type="match status" value="1"/>
</dbReference>
<evidence type="ECO:0000259" key="10">
    <source>
        <dbReference type="PROSITE" id="PS50885"/>
    </source>
</evidence>
<name>A0A1M5FY02_VIBGA</name>
<keyword evidence="3 8" id="KW-1133">Transmembrane helix</keyword>
<dbReference type="EMBL" id="FQUH01000022">
    <property type="protein sequence ID" value="SHF96319.1"/>
    <property type="molecule type" value="Genomic_DNA"/>
</dbReference>
<dbReference type="SMART" id="SM00283">
    <property type="entry name" value="MA"/>
    <property type="match status" value="1"/>
</dbReference>
<feature type="transmembrane region" description="Helical" evidence="8">
    <location>
        <begin position="187"/>
        <end position="209"/>
    </location>
</feature>
<dbReference type="SUPFAM" id="SSF58104">
    <property type="entry name" value="Methyl-accepting chemotaxis protein (MCP) signaling domain"/>
    <property type="match status" value="1"/>
</dbReference>
<dbReference type="PANTHER" id="PTHR32089:SF119">
    <property type="entry name" value="METHYL-ACCEPTING CHEMOTAXIS PROTEIN CTPL"/>
    <property type="match status" value="1"/>
</dbReference>
<feature type="domain" description="HAMP" evidence="10">
    <location>
        <begin position="211"/>
        <end position="265"/>
    </location>
</feature>
<dbReference type="Pfam" id="PF00672">
    <property type="entry name" value="HAMP"/>
    <property type="match status" value="1"/>
</dbReference>
<reference evidence="12" key="1">
    <citation type="submission" date="2016-11" db="EMBL/GenBank/DDBJ databases">
        <authorList>
            <person name="Varghese N."/>
            <person name="Submissions S."/>
        </authorList>
    </citation>
    <scope>NUCLEOTIDE SEQUENCE [LARGE SCALE GENOMIC DNA]</scope>
    <source>
        <strain evidence="12">DSM 21264</strain>
    </source>
</reference>
<evidence type="ECO:0000256" key="6">
    <source>
        <dbReference type="ARBA" id="ARBA00029447"/>
    </source>
</evidence>
<dbReference type="SMART" id="SM00304">
    <property type="entry name" value="HAMP"/>
    <property type="match status" value="1"/>
</dbReference>
<evidence type="ECO:0000256" key="8">
    <source>
        <dbReference type="SAM" id="Phobius"/>
    </source>
</evidence>
<organism evidence="11 12">
    <name type="scientific">Vibrio gazogenes DSM 21264 = NBRC 103151</name>
    <dbReference type="NCBI Taxonomy" id="1123492"/>
    <lineage>
        <taxon>Bacteria</taxon>
        <taxon>Pseudomonadati</taxon>
        <taxon>Pseudomonadota</taxon>
        <taxon>Gammaproteobacteria</taxon>
        <taxon>Vibrionales</taxon>
        <taxon>Vibrionaceae</taxon>
        <taxon>Vibrio</taxon>
    </lineage>
</organism>
<dbReference type="FunFam" id="1.10.287.950:FF:000001">
    <property type="entry name" value="Methyl-accepting chemotaxis sensory transducer"/>
    <property type="match status" value="1"/>
</dbReference>
<keyword evidence="12" id="KW-1185">Reference proteome</keyword>
<evidence type="ECO:0000256" key="7">
    <source>
        <dbReference type="PROSITE-ProRule" id="PRU00284"/>
    </source>
</evidence>
<dbReference type="PROSITE" id="PS50885">
    <property type="entry name" value="HAMP"/>
    <property type="match status" value="1"/>
</dbReference>
<keyword evidence="2 8" id="KW-0812">Transmembrane</keyword>
<dbReference type="InterPro" id="IPR024478">
    <property type="entry name" value="HlyB_4HB_MCP"/>
</dbReference>
<dbReference type="GO" id="GO:0016020">
    <property type="term" value="C:membrane"/>
    <property type="evidence" value="ECO:0007669"/>
    <property type="project" value="UniProtKB-SubCell"/>
</dbReference>
<dbReference type="PROSITE" id="PS50111">
    <property type="entry name" value="CHEMOTAXIS_TRANSDUC_2"/>
    <property type="match status" value="1"/>
</dbReference>
<evidence type="ECO:0000256" key="3">
    <source>
        <dbReference type="ARBA" id="ARBA00022989"/>
    </source>
</evidence>
<dbReference type="Pfam" id="PF00015">
    <property type="entry name" value="MCPsignal"/>
    <property type="match status" value="1"/>
</dbReference>
<protein>
    <submittedName>
        <fullName evidence="11">Methyl-accepting chemotaxis protein</fullName>
    </submittedName>
</protein>
<accession>A0A1M5FY02</accession>
<evidence type="ECO:0000313" key="11">
    <source>
        <dbReference type="EMBL" id="SHF96319.1"/>
    </source>
</evidence>
<keyword evidence="4 8" id="KW-0472">Membrane</keyword>